<dbReference type="GO" id="GO:0030681">
    <property type="term" value="C:multimeric ribonuclease P complex"/>
    <property type="evidence" value="ECO:0007669"/>
    <property type="project" value="TreeGrafter"/>
</dbReference>
<sequence length="322" mass="33619">MHCYRVDGPLLEILEWLRGATFAVLPGGKLVYSLDREAFQTLGLPAKAVRPASTSRRPGGDKPRRYFGSADLHSKSFRPGKPLHDRLVQCLAKGARAETMLVWDGGGAGAFPASLAATRVAMEPHARVFQRVCCPQLRRAALTPALPPRERCRLIADMFAWLGVVACGLEDLLARPPLEPYVSSFEVPAGLAYGGSGARVCRVRLRGLIPVQYARTRAAAVTPTSAALHVLRLCSKAAQAAAATAADIAKTTGAWAAVTTWGFQDCPGVVDGRGEAVAHAGGDSILAVIAIGGGGEGQGQDVAGGGGVSLAVVDAQCLRPLP</sequence>
<dbReference type="Proteomes" id="UP000664859">
    <property type="component" value="Unassembled WGS sequence"/>
</dbReference>
<dbReference type="PANTHER" id="PTHR15396:SF1">
    <property type="entry name" value="RIBONUCLEASE P PROTEIN SUBUNIT P40"/>
    <property type="match status" value="1"/>
</dbReference>
<dbReference type="GO" id="GO:0000447">
    <property type="term" value="P:endonucleolytic cleavage in ITS1 to separate SSU-rRNA from 5.8S rRNA and LSU-rRNA from tricistronic rRNA transcript (SSU-rRNA, 5.8S rRNA, LSU-rRNA)"/>
    <property type="evidence" value="ECO:0007669"/>
    <property type="project" value="TreeGrafter"/>
</dbReference>
<dbReference type="GO" id="GO:0001682">
    <property type="term" value="P:tRNA 5'-leader removal"/>
    <property type="evidence" value="ECO:0007669"/>
    <property type="project" value="InterPro"/>
</dbReference>
<dbReference type="PANTHER" id="PTHR15396">
    <property type="entry name" value="RIBONUCLEASE P PROTEIN SUBUNIT P40"/>
    <property type="match status" value="1"/>
</dbReference>
<dbReference type="GO" id="GO:0000172">
    <property type="term" value="C:ribonuclease MRP complex"/>
    <property type="evidence" value="ECO:0007669"/>
    <property type="project" value="TreeGrafter"/>
</dbReference>
<keyword evidence="2" id="KW-1185">Reference proteome</keyword>
<proteinExistence type="predicted"/>
<dbReference type="InterPro" id="IPR013893">
    <property type="entry name" value="RNase_P_Rpp40"/>
</dbReference>
<gene>
    <name evidence="1" type="ORF">JKP88DRAFT_352394</name>
</gene>
<evidence type="ECO:0000313" key="1">
    <source>
        <dbReference type="EMBL" id="KAG5191212.1"/>
    </source>
</evidence>
<dbReference type="GO" id="GO:0000171">
    <property type="term" value="F:ribonuclease MRP activity"/>
    <property type="evidence" value="ECO:0007669"/>
    <property type="project" value="TreeGrafter"/>
</dbReference>
<organism evidence="1 2">
    <name type="scientific">Tribonema minus</name>
    <dbReference type="NCBI Taxonomy" id="303371"/>
    <lineage>
        <taxon>Eukaryota</taxon>
        <taxon>Sar</taxon>
        <taxon>Stramenopiles</taxon>
        <taxon>Ochrophyta</taxon>
        <taxon>PX clade</taxon>
        <taxon>Xanthophyceae</taxon>
        <taxon>Tribonematales</taxon>
        <taxon>Tribonemataceae</taxon>
        <taxon>Tribonema</taxon>
    </lineage>
</organism>
<name>A0A835ZFG0_9STRA</name>
<dbReference type="Pfam" id="PF08584">
    <property type="entry name" value="Ribonuc_P_40"/>
    <property type="match status" value="1"/>
</dbReference>
<evidence type="ECO:0000313" key="2">
    <source>
        <dbReference type="Proteomes" id="UP000664859"/>
    </source>
</evidence>
<comment type="caution">
    <text evidence="1">The sequence shown here is derived from an EMBL/GenBank/DDBJ whole genome shotgun (WGS) entry which is preliminary data.</text>
</comment>
<reference evidence="1" key="1">
    <citation type="submission" date="2021-02" db="EMBL/GenBank/DDBJ databases">
        <title>First Annotated Genome of the Yellow-green Alga Tribonema minus.</title>
        <authorList>
            <person name="Mahan K.M."/>
        </authorList>
    </citation>
    <scope>NUCLEOTIDE SEQUENCE</scope>
    <source>
        <strain evidence="1">UTEX B ZZ1240</strain>
    </source>
</reference>
<dbReference type="AlphaFoldDB" id="A0A835ZFG0"/>
<dbReference type="GO" id="GO:0004526">
    <property type="term" value="F:ribonuclease P activity"/>
    <property type="evidence" value="ECO:0007669"/>
    <property type="project" value="TreeGrafter"/>
</dbReference>
<dbReference type="OrthoDB" id="63112at2759"/>
<accession>A0A835ZFG0</accession>
<protein>
    <submittedName>
        <fullName evidence="1">Ribonuclease P</fullName>
    </submittedName>
</protein>
<dbReference type="EMBL" id="JAFCMP010000022">
    <property type="protein sequence ID" value="KAG5191212.1"/>
    <property type="molecule type" value="Genomic_DNA"/>
</dbReference>